<dbReference type="InterPro" id="IPR036910">
    <property type="entry name" value="HMG_box_dom_sf"/>
</dbReference>
<keyword evidence="3" id="KW-0539">Nucleus</keyword>
<dbReference type="SMART" id="SM00398">
    <property type="entry name" value="HMG"/>
    <property type="match status" value="1"/>
</dbReference>
<dbReference type="GO" id="GO:0000978">
    <property type="term" value="F:RNA polymerase II cis-regulatory region sequence-specific DNA binding"/>
    <property type="evidence" value="ECO:0007669"/>
    <property type="project" value="TreeGrafter"/>
</dbReference>
<gene>
    <name evidence="6" type="ORF">D9619_000331</name>
</gene>
<evidence type="ECO:0000256" key="2">
    <source>
        <dbReference type="ARBA" id="ARBA00023163"/>
    </source>
</evidence>
<evidence type="ECO:0000259" key="5">
    <source>
        <dbReference type="PROSITE" id="PS50118"/>
    </source>
</evidence>
<keyword evidence="7" id="KW-1185">Reference proteome</keyword>
<dbReference type="Gene3D" id="1.10.30.10">
    <property type="entry name" value="High mobility group box domain"/>
    <property type="match status" value="1"/>
</dbReference>
<dbReference type="Pfam" id="PF00505">
    <property type="entry name" value="HMG_box"/>
    <property type="match status" value="1"/>
</dbReference>
<dbReference type="PANTHER" id="PTHR10270:SF161">
    <property type="entry name" value="SEX-DETERMINING REGION Y PROTEIN"/>
    <property type="match status" value="1"/>
</dbReference>
<feature type="DNA-binding region" description="HMG box" evidence="3">
    <location>
        <begin position="51"/>
        <end position="120"/>
    </location>
</feature>
<protein>
    <recommendedName>
        <fullName evidence="5">HMG box domain-containing protein</fullName>
    </recommendedName>
</protein>
<feature type="compositionally biased region" description="Low complexity" evidence="4">
    <location>
        <begin position="194"/>
        <end position="219"/>
    </location>
</feature>
<keyword evidence="1 3" id="KW-0238">DNA-binding</keyword>
<keyword evidence="2" id="KW-0804">Transcription</keyword>
<dbReference type="PROSITE" id="PS50118">
    <property type="entry name" value="HMG_BOX_2"/>
    <property type="match status" value="1"/>
</dbReference>
<dbReference type="GO" id="GO:0030154">
    <property type="term" value="P:cell differentiation"/>
    <property type="evidence" value="ECO:0007669"/>
    <property type="project" value="TreeGrafter"/>
</dbReference>
<proteinExistence type="predicted"/>
<reference evidence="6 7" key="1">
    <citation type="journal article" date="2020" name="ISME J.">
        <title>Uncovering the hidden diversity of litter-decomposition mechanisms in mushroom-forming fungi.</title>
        <authorList>
            <person name="Floudas D."/>
            <person name="Bentzer J."/>
            <person name="Ahren D."/>
            <person name="Johansson T."/>
            <person name="Persson P."/>
            <person name="Tunlid A."/>
        </authorList>
    </citation>
    <scope>NUCLEOTIDE SEQUENCE [LARGE SCALE GENOMIC DNA]</scope>
    <source>
        <strain evidence="6 7">CBS 101986</strain>
    </source>
</reference>
<dbReference type="SUPFAM" id="SSF47095">
    <property type="entry name" value="HMG-box"/>
    <property type="match status" value="1"/>
</dbReference>
<sequence>MSSPPQLYTMPPLSPTFCPPALTYAYPSPHIISPNASWPTSSSVSGGAAKIPRPPNAFMLFRGHFLKTRQIPLDEECRQQTISCVVGECWNMLPADEKAVWRRRAEEAKCAHMARYPGYKFSPSPCGTKASKKAKQSKPRDEAAVREKKERTRKLREEFTSFKGEAVPSQRKTKELARSVRGAERATHSRKAHASTSTSASYPAASADLTNTPSSPSAATATSALFAPLPRLTLHGAFVPSSTRLTPAPSAGPQIMHIIQSPPLTPFHPNDRHPQLQLPEITLHDPSTAQWGFHQECEFRMGEISPSQGDVYPPMGASAYFEPKGPGMHVPVPVSEVDLDHARSRSHSLDVGIGNMNVNVSTNNYLDLHVDYPTFSVADGIDSFTGNYRDAPETPSSPAHIIQLYFYKPVGNSPKCEIYSDREFPKGLGELPNGPF</sequence>
<evidence type="ECO:0000256" key="1">
    <source>
        <dbReference type="ARBA" id="ARBA00023125"/>
    </source>
</evidence>
<dbReference type="OrthoDB" id="6247875at2759"/>
<feature type="region of interest" description="Disordered" evidence="4">
    <location>
        <begin position="125"/>
        <end position="219"/>
    </location>
</feature>
<accession>A0A8H5BHS9</accession>
<dbReference type="GO" id="GO:0001228">
    <property type="term" value="F:DNA-binding transcription activator activity, RNA polymerase II-specific"/>
    <property type="evidence" value="ECO:0007669"/>
    <property type="project" value="TreeGrafter"/>
</dbReference>
<dbReference type="GO" id="GO:0005634">
    <property type="term" value="C:nucleus"/>
    <property type="evidence" value="ECO:0007669"/>
    <property type="project" value="UniProtKB-UniRule"/>
</dbReference>
<dbReference type="CDD" id="cd01389">
    <property type="entry name" value="HMG-box_ROX1-like"/>
    <property type="match status" value="1"/>
</dbReference>
<dbReference type="EMBL" id="JAACJJ010000028">
    <property type="protein sequence ID" value="KAF5322733.1"/>
    <property type="molecule type" value="Genomic_DNA"/>
</dbReference>
<comment type="caution">
    <text evidence="6">The sequence shown here is derived from an EMBL/GenBank/DDBJ whole genome shotgun (WGS) entry which is preliminary data.</text>
</comment>
<dbReference type="InterPro" id="IPR050140">
    <property type="entry name" value="SRY-related_HMG-box_TF-like"/>
</dbReference>
<feature type="domain" description="HMG box" evidence="5">
    <location>
        <begin position="51"/>
        <end position="120"/>
    </location>
</feature>
<feature type="compositionally biased region" description="Basic and acidic residues" evidence="4">
    <location>
        <begin position="172"/>
        <end position="187"/>
    </location>
</feature>
<dbReference type="AlphaFoldDB" id="A0A8H5BHS9"/>
<dbReference type="Proteomes" id="UP000567179">
    <property type="component" value="Unassembled WGS sequence"/>
</dbReference>
<organism evidence="6 7">
    <name type="scientific">Psilocybe cf. subviscida</name>
    <dbReference type="NCBI Taxonomy" id="2480587"/>
    <lineage>
        <taxon>Eukaryota</taxon>
        <taxon>Fungi</taxon>
        <taxon>Dikarya</taxon>
        <taxon>Basidiomycota</taxon>
        <taxon>Agaricomycotina</taxon>
        <taxon>Agaricomycetes</taxon>
        <taxon>Agaricomycetidae</taxon>
        <taxon>Agaricales</taxon>
        <taxon>Agaricineae</taxon>
        <taxon>Strophariaceae</taxon>
        <taxon>Psilocybe</taxon>
    </lineage>
</organism>
<dbReference type="PANTHER" id="PTHR10270">
    <property type="entry name" value="SOX TRANSCRIPTION FACTOR"/>
    <property type="match status" value="1"/>
</dbReference>
<evidence type="ECO:0000313" key="7">
    <source>
        <dbReference type="Proteomes" id="UP000567179"/>
    </source>
</evidence>
<feature type="compositionally biased region" description="Basic and acidic residues" evidence="4">
    <location>
        <begin position="138"/>
        <end position="160"/>
    </location>
</feature>
<evidence type="ECO:0000256" key="4">
    <source>
        <dbReference type="SAM" id="MobiDB-lite"/>
    </source>
</evidence>
<evidence type="ECO:0000313" key="6">
    <source>
        <dbReference type="EMBL" id="KAF5322733.1"/>
    </source>
</evidence>
<evidence type="ECO:0000256" key="3">
    <source>
        <dbReference type="PROSITE-ProRule" id="PRU00267"/>
    </source>
</evidence>
<name>A0A8H5BHS9_9AGAR</name>
<dbReference type="InterPro" id="IPR009071">
    <property type="entry name" value="HMG_box_dom"/>
</dbReference>